<organism evidence="1 2">
    <name type="scientific">Syntrophobacter fumaroxidans (strain DSM 10017 / MPOB)</name>
    <dbReference type="NCBI Taxonomy" id="335543"/>
    <lineage>
        <taxon>Bacteria</taxon>
        <taxon>Pseudomonadati</taxon>
        <taxon>Thermodesulfobacteriota</taxon>
        <taxon>Syntrophobacteria</taxon>
        <taxon>Syntrophobacterales</taxon>
        <taxon>Syntrophobacteraceae</taxon>
        <taxon>Syntrophobacter</taxon>
    </lineage>
</organism>
<dbReference type="InterPro" id="IPR005230">
    <property type="entry name" value="TraB_bac"/>
</dbReference>
<name>A0LGK8_SYNFM</name>
<evidence type="ECO:0000313" key="1">
    <source>
        <dbReference type="EMBL" id="ABK16560.1"/>
    </source>
</evidence>
<dbReference type="HOGENOM" id="CLU_066331_0_0_7"/>
<dbReference type="PANTHER" id="PTHR21530">
    <property type="entry name" value="PHEROMONE SHUTDOWN PROTEIN"/>
    <property type="match status" value="1"/>
</dbReference>
<keyword evidence="2" id="KW-1185">Reference proteome</keyword>
<dbReference type="EMBL" id="CP000478">
    <property type="protein sequence ID" value="ABK16560.1"/>
    <property type="molecule type" value="Genomic_DNA"/>
</dbReference>
<dbReference type="STRING" id="335543.Sfum_0863"/>
<dbReference type="AlphaFoldDB" id="A0LGK8"/>
<dbReference type="eggNOG" id="COG1916">
    <property type="taxonomic scope" value="Bacteria"/>
</dbReference>
<dbReference type="KEGG" id="sfu:Sfum_0863"/>
<dbReference type="Proteomes" id="UP000001784">
    <property type="component" value="Chromosome"/>
</dbReference>
<dbReference type="Pfam" id="PF01963">
    <property type="entry name" value="TraB_PrgY_gumN"/>
    <property type="match status" value="1"/>
</dbReference>
<proteinExistence type="predicted"/>
<dbReference type="CDD" id="cd14726">
    <property type="entry name" value="TraB_PrgY-like"/>
    <property type="match status" value="1"/>
</dbReference>
<dbReference type="PANTHER" id="PTHR21530:SF7">
    <property type="entry name" value="TRAB DOMAIN-CONTAINING PROTEIN"/>
    <property type="match status" value="1"/>
</dbReference>
<protein>
    <submittedName>
        <fullName evidence="1">TraB determinant protein</fullName>
    </submittedName>
</protein>
<gene>
    <name evidence="1" type="ordered locus">Sfum_0863</name>
</gene>
<accession>A0LGK8</accession>
<dbReference type="InParanoid" id="A0LGK8"/>
<dbReference type="InterPro" id="IPR046345">
    <property type="entry name" value="TraB_PrgY-like"/>
</dbReference>
<reference evidence="1 2" key="1">
    <citation type="submission" date="2006-10" db="EMBL/GenBank/DDBJ databases">
        <title>Complete sequence of Syntrophobacter fumaroxidans MPOB.</title>
        <authorList>
            <consortium name="US DOE Joint Genome Institute"/>
            <person name="Copeland A."/>
            <person name="Lucas S."/>
            <person name="Lapidus A."/>
            <person name="Barry K."/>
            <person name="Detter J.C."/>
            <person name="Glavina del Rio T."/>
            <person name="Hammon N."/>
            <person name="Israni S."/>
            <person name="Pitluck S."/>
            <person name="Goltsman E.G."/>
            <person name="Martinez M."/>
            <person name="Schmutz J."/>
            <person name="Larimer F."/>
            <person name="Land M."/>
            <person name="Hauser L."/>
            <person name="Kyrpides N."/>
            <person name="Kim E."/>
            <person name="Boone D.R."/>
            <person name="Brockman F."/>
            <person name="Culley D."/>
            <person name="Ferry J."/>
            <person name="Gunsalus R."/>
            <person name="McInerney M.J."/>
            <person name="Morrison M."/>
            <person name="Plugge C."/>
            <person name="Rohlin L."/>
            <person name="Scholten J."/>
            <person name="Sieber J."/>
            <person name="Stams A.J.M."/>
            <person name="Worm P."/>
            <person name="Henstra A.M."/>
            <person name="Richardson P."/>
        </authorList>
    </citation>
    <scope>NUCLEOTIDE SEQUENCE [LARGE SCALE GENOMIC DNA]</scope>
    <source>
        <strain evidence="2">DSM 10017 / MPOB</strain>
    </source>
</reference>
<dbReference type="NCBIfam" id="TIGR00261">
    <property type="entry name" value="traB"/>
    <property type="match status" value="1"/>
</dbReference>
<dbReference type="RefSeq" id="WP_011697731.1">
    <property type="nucleotide sequence ID" value="NC_008554.1"/>
</dbReference>
<sequence length="243" mass="27380">MSESVDTHRFFFDDKEFILIGTAHVSRDSADLTGRIIEEEKPDTVCLELCEARYRALIEGGSSGRGSFAGLLGSGNWTLLVSSAMLLYFQKRIGDKLGVKPGDEMRRAVEAANAVGADIRLIDRDARTTLLRAWTPMKRKDKIRLFREFFSALKDISALKEKDIEEMKRGDALETLVAEFGDTFPWLRHVLIDERDLILAHRIRTSPGRKIVAVVGAAHVQGILANWDKPVDMEQLERIPAKR</sequence>
<dbReference type="InterPro" id="IPR002816">
    <property type="entry name" value="TraB/PrgY/GumN_fam"/>
</dbReference>
<dbReference type="OrthoDB" id="9809330at2"/>
<evidence type="ECO:0000313" key="2">
    <source>
        <dbReference type="Proteomes" id="UP000001784"/>
    </source>
</evidence>